<keyword evidence="2" id="KW-1133">Transmembrane helix</keyword>
<accession>A0A5B2WHP4</accession>
<evidence type="ECO:0000313" key="3">
    <source>
        <dbReference type="EMBL" id="KAA2251351.1"/>
    </source>
</evidence>
<comment type="caution">
    <text evidence="3">The sequence shown here is derived from an EMBL/GenBank/DDBJ whole genome shotgun (WGS) entry which is preliminary data.</text>
</comment>
<dbReference type="OrthoDB" id="4566632at2"/>
<dbReference type="Proteomes" id="UP000323454">
    <property type="component" value="Unassembled WGS sequence"/>
</dbReference>
<evidence type="ECO:0000256" key="1">
    <source>
        <dbReference type="SAM" id="MobiDB-lite"/>
    </source>
</evidence>
<dbReference type="AlphaFoldDB" id="A0A5B2WHP4"/>
<feature type="transmembrane region" description="Helical" evidence="2">
    <location>
        <begin position="125"/>
        <end position="146"/>
    </location>
</feature>
<sequence>MDPPWSVDLLADLHAGVLDAATEATLWPRVEADPDAVAVLAALDATIADLTDLPPLRMPDHVAARIDAALAAEANGRAAVPTQSASDRGRPIPFGAGPTGTAPPRQADAPVVDLAEARRRRNRRVGWGAGVLVAAAAAVGVVMVTLPGVNSPTTGTPNAQSQTPSGGQTSAQPPLAVQGGNLGAAVPKIMQNLDYGSLGTADRLAGCLRGGGIANTKPIGAGPITLDGRPALMAVLPSGKLGEFRVVVVDPATCGPDNPKGVLGNSVIAPPASGTPTR</sequence>
<name>A0A5B2WHP4_9PSEU</name>
<dbReference type="EMBL" id="VUOB01000083">
    <property type="protein sequence ID" value="KAA2251351.1"/>
    <property type="molecule type" value="Genomic_DNA"/>
</dbReference>
<feature type="region of interest" description="Disordered" evidence="1">
    <location>
        <begin position="77"/>
        <end position="110"/>
    </location>
</feature>
<reference evidence="3 4" key="2">
    <citation type="submission" date="2019-09" db="EMBL/GenBank/DDBJ databases">
        <authorList>
            <person name="Jin C."/>
        </authorList>
    </citation>
    <scope>NUCLEOTIDE SEQUENCE [LARGE SCALE GENOMIC DNA]</scope>
    <source>
        <strain evidence="3 4">AN110305</strain>
    </source>
</reference>
<evidence type="ECO:0000256" key="2">
    <source>
        <dbReference type="SAM" id="Phobius"/>
    </source>
</evidence>
<evidence type="ECO:0000313" key="4">
    <source>
        <dbReference type="Proteomes" id="UP000323454"/>
    </source>
</evidence>
<proteinExistence type="predicted"/>
<feature type="compositionally biased region" description="Low complexity" evidence="1">
    <location>
        <begin position="95"/>
        <end position="104"/>
    </location>
</feature>
<keyword evidence="2" id="KW-0472">Membrane</keyword>
<feature type="region of interest" description="Disordered" evidence="1">
    <location>
        <begin position="152"/>
        <end position="179"/>
    </location>
</feature>
<feature type="compositionally biased region" description="Polar residues" evidence="1">
    <location>
        <begin position="152"/>
        <end position="172"/>
    </location>
</feature>
<reference evidence="3 4" key="1">
    <citation type="submission" date="2019-09" db="EMBL/GenBank/DDBJ databases">
        <title>Goodfellowia gen. nov., a new genus of the Pseudonocardineae related to Actinoalloteichus, containing Goodfellowia coeruleoviolacea gen. nov., comb. nov. gen. nov., comb. nov.</title>
        <authorList>
            <person name="Labeda D."/>
        </authorList>
    </citation>
    <scope>NUCLEOTIDE SEQUENCE [LARGE SCALE GENOMIC DNA]</scope>
    <source>
        <strain evidence="3 4">AN110305</strain>
    </source>
</reference>
<keyword evidence="4" id="KW-1185">Reference proteome</keyword>
<keyword evidence="2" id="KW-0812">Transmembrane</keyword>
<evidence type="ECO:0008006" key="5">
    <source>
        <dbReference type="Google" id="ProtNLM"/>
    </source>
</evidence>
<organism evidence="3 4">
    <name type="scientific">Solihabitans fulvus</name>
    <dbReference type="NCBI Taxonomy" id="1892852"/>
    <lineage>
        <taxon>Bacteria</taxon>
        <taxon>Bacillati</taxon>
        <taxon>Actinomycetota</taxon>
        <taxon>Actinomycetes</taxon>
        <taxon>Pseudonocardiales</taxon>
        <taxon>Pseudonocardiaceae</taxon>
        <taxon>Solihabitans</taxon>
    </lineage>
</organism>
<gene>
    <name evidence="3" type="ORF">F0L68_37580</name>
</gene>
<protein>
    <recommendedName>
        <fullName evidence="5">Anti-sigma-K factor rskA</fullName>
    </recommendedName>
</protein>